<name>A0ABU2WI26_9GAMM</name>
<dbReference type="Gene3D" id="3.40.1380.10">
    <property type="match status" value="1"/>
</dbReference>
<evidence type="ECO:0000256" key="8">
    <source>
        <dbReference type="ARBA" id="ARBA00023196"/>
    </source>
</evidence>
<evidence type="ECO:0000256" key="9">
    <source>
        <dbReference type="ARBA" id="ARBA00023310"/>
    </source>
</evidence>
<dbReference type="PANTHER" id="PTHR11693:SF22">
    <property type="entry name" value="ATP SYNTHASE SUBUNIT GAMMA, MITOCHONDRIAL"/>
    <property type="match status" value="1"/>
</dbReference>
<evidence type="ECO:0000256" key="6">
    <source>
        <dbReference type="ARBA" id="ARBA00023065"/>
    </source>
</evidence>
<keyword evidence="4" id="KW-0813">Transport</keyword>
<dbReference type="Pfam" id="PF00231">
    <property type="entry name" value="ATP-synt"/>
    <property type="match status" value="1"/>
</dbReference>
<comment type="function">
    <text evidence="1">Produces ATP from ADP in the presence of a proton gradient across the membrane. The gamma chain is believed to be important in regulating ATPase activity and the flow of protons through the CF(0) complex.</text>
</comment>
<keyword evidence="11" id="KW-1185">Reference proteome</keyword>
<gene>
    <name evidence="10" type="ORF">RM530_09065</name>
</gene>
<evidence type="ECO:0000256" key="3">
    <source>
        <dbReference type="ARBA" id="ARBA00007681"/>
    </source>
</evidence>
<evidence type="ECO:0000256" key="5">
    <source>
        <dbReference type="ARBA" id="ARBA00022781"/>
    </source>
</evidence>
<evidence type="ECO:0000256" key="4">
    <source>
        <dbReference type="ARBA" id="ARBA00022448"/>
    </source>
</evidence>
<evidence type="ECO:0000256" key="2">
    <source>
        <dbReference type="ARBA" id="ARBA00004170"/>
    </source>
</evidence>
<dbReference type="InterPro" id="IPR035968">
    <property type="entry name" value="ATP_synth_F1_ATPase_gsu"/>
</dbReference>
<keyword evidence="6" id="KW-0406">Ion transport</keyword>
<keyword evidence="7" id="KW-0472">Membrane</keyword>
<comment type="similarity">
    <text evidence="3">Belongs to the ATPase gamma chain family.</text>
</comment>
<organism evidence="10 11">
    <name type="scientific">Banduia mediterranea</name>
    <dbReference type="NCBI Taxonomy" id="3075609"/>
    <lineage>
        <taxon>Bacteria</taxon>
        <taxon>Pseudomonadati</taxon>
        <taxon>Pseudomonadota</taxon>
        <taxon>Gammaproteobacteria</taxon>
        <taxon>Nevskiales</taxon>
        <taxon>Algiphilaceae</taxon>
        <taxon>Banduia</taxon>
    </lineage>
</organism>
<sequence>MSGQDPRLAERIGSVQQLSSVVGAMRGIAAARAQQSRHQLAGIRAYAEIVADAISQALGLLPPGDSVPAADTGLPQACVMFCTEQGFAGAFNDRICDAAAPLLDAGAVPFVIGGRGARLLRARGGEPQWSAPMIAQAGSARALADRIGKALIDALAAGRIGGAMIVHAALDGTRVNLKQESLLPLDATRFPRSSIQPLTYLPAPLLLRELAAEYLFAQLAAAVLESHAAENSARMQAMAAAQDNIGHRLEGLRLDQQIQRQDAITDELIELAASVL</sequence>
<evidence type="ECO:0000256" key="7">
    <source>
        <dbReference type="ARBA" id="ARBA00023136"/>
    </source>
</evidence>
<dbReference type="Gene3D" id="1.10.287.80">
    <property type="entry name" value="ATP synthase, gamma subunit, helix hairpin domain"/>
    <property type="match status" value="1"/>
</dbReference>
<dbReference type="PANTHER" id="PTHR11693">
    <property type="entry name" value="ATP SYNTHASE GAMMA CHAIN"/>
    <property type="match status" value="1"/>
</dbReference>
<evidence type="ECO:0000256" key="1">
    <source>
        <dbReference type="ARBA" id="ARBA00003456"/>
    </source>
</evidence>
<evidence type="ECO:0000313" key="11">
    <source>
        <dbReference type="Proteomes" id="UP001254608"/>
    </source>
</evidence>
<accession>A0ABU2WI26</accession>
<dbReference type="EMBL" id="JAVRIC010000010">
    <property type="protein sequence ID" value="MDT0497511.1"/>
    <property type="molecule type" value="Genomic_DNA"/>
</dbReference>
<dbReference type="SUPFAM" id="SSF52943">
    <property type="entry name" value="ATP synthase (F1-ATPase), gamma subunit"/>
    <property type="match status" value="1"/>
</dbReference>
<reference evidence="10 11" key="1">
    <citation type="submission" date="2023-09" db="EMBL/GenBank/DDBJ databases">
        <authorList>
            <person name="Rey-Velasco X."/>
        </authorList>
    </citation>
    <scope>NUCLEOTIDE SEQUENCE [LARGE SCALE GENOMIC DNA]</scope>
    <source>
        <strain evidence="10 11">W345</strain>
    </source>
</reference>
<keyword evidence="5" id="KW-0375">Hydrogen ion transport</keyword>
<evidence type="ECO:0000313" key="10">
    <source>
        <dbReference type="EMBL" id="MDT0497511.1"/>
    </source>
</evidence>
<dbReference type="Proteomes" id="UP001254608">
    <property type="component" value="Unassembled WGS sequence"/>
</dbReference>
<comment type="caution">
    <text evidence="10">The sequence shown here is derived from an EMBL/GenBank/DDBJ whole genome shotgun (WGS) entry which is preliminary data.</text>
</comment>
<proteinExistence type="inferred from homology"/>
<keyword evidence="8" id="KW-0139">CF(1)</keyword>
<comment type="subcellular location">
    <subcellularLocation>
        <location evidence="2">Membrane</location>
        <topology evidence="2">Peripheral membrane protein</topology>
    </subcellularLocation>
</comment>
<keyword evidence="9" id="KW-0066">ATP synthesis</keyword>
<protein>
    <submittedName>
        <fullName evidence="10">FoF1 ATP synthase subunit gamma</fullName>
    </submittedName>
</protein>
<dbReference type="InterPro" id="IPR000131">
    <property type="entry name" value="ATP_synth_F1_gsu"/>
</dbReference>
<dbReference type="RefSeq" id="WP_311364902.1">
    <property type="nucleotide sequence ID" value="NZ_JAVRIC010000010.1"/>
</dbReference>